<sequence>MDKRHIGYAVNSLGRRISRVMNNIPAIKENKNLTGIQIWVLNFLFRSEGKDVFQRDVEREFNIRRSTATELLKMMERGGLICREPVDYDARLKKIVLTAYAEEIRKQLQAQIRKTETLMTEGFTDEEIEQFFSFVERFKSNLKKCE</sequence>
<dbReference type="GO" id="GO:0003677">
    <property type="term" value="F:DNA binding"/>
    <property type="evidence" value="ECO:0007669"/>
    <property type="project" value="UniProtKB-KW"/>
</dbReference>
<comment type="caution">
    <text evidence="5">The sequence shown here is derived from an EMBL/GenBank/DDBJ whole genome shotgun (WGS) entry which is preliminary data.</text>
</comment>
<dbReference type="InterPro" id="IPR036390">
    <property type="entry name" value="WH_DNA-bd_sf"/>
</dbReference>
<reference evidence="5" key="2">
    <citation type="submission" date="2021-04" db="EMBL/GenBank/DDBJ databases">
        <authorList>
            <person name="Gilroy R."/>
        </authorList>
    </citation>
    <scope>NUCLEOTIDE SEQUENCE</scope>
    <source>
        <strain evidence="5">1345</strain>
    </source>
</reference>
<accession>A0A9D1ZWJ6</accession>
<proteinExistence type="predicted"/>
<evidence type="ECO:0000313" key="5">
    <source>
        <dbReference type="EMBL" id="HIY97054.1"/>
    </source>
</evidence>
<feature type="domain" description="HTH marR-type" evidence="4">
    <location>
        <begin position="3"/>
        <end position="140"/>
    </location>
</feature>
<evidence type="ECO:0000256" key="2">
    <source>
        <dbReference type="ARBA" id="ARBA00023125"/>
    </source>
</evidence>
<keyword evidence="2" id="KW-0238">DNA-binding</keyword>
<dbReference type="InterPro" id="IPR036388">
    <property type="entry name" value="WH-like_DNA-bd_sf"/>
</dbReference>
<protein>
    <submittedName>
        <fullName evidence="5">MarR family winged helix-turn-helix transcriptional regulator</fullName>
    </submittedName>
</protein>
<name>A0A9D1ZWJ6_9FIRM</name>
<gene>
    <name evidence="5" type="ORF">H9729_05135</name>
</gene>
<reference evidence="5" key="1">
    <citation type="journal article" date="2021" name="PeerJ">
        <title>Extensive microbial diversity within the chicken gut microbiome revealed by metagenomics and culture.</title>
        <authorList>
            <person name="Gilroy R."/>
            <person name="Ravi A."/>
            <person name="Getino M."/>
            <person name="Pursley I."/>
            <person name="Horton D.L."/>
            <person name="Alikhan N.F."/>
            <person name="Baker D."/>
            <person name="Gharbi K."/>
            <person name="Hall N."/>
            <person name="Watson M."/>
            <person name="Adriaenssens E.M."/>
            <person name="Foster-Nyarko E."/>
            <person name="Jarju S."/>
            <person name="Secka A."/>
            <person name="Antonio M."/>
            <person name="Oren A."/>
            <person name="Chaudhuri R.R."/>
            <person name="La Ragione R."/>
            <person name="Hildebrand F."/>
            <person name="Pallen M.J."/>
        </authorList>
    </citation>
    <scope>NUCLEOTIDE SEQUENCE</scope>
    <source>
        <strain evidence="5">1345</strain>
    </source>
</reference>
<dbReference type="PANTHER" id="PTHR42756:SF1">
    <property type="entry name" value="TRANSCRIPTIONAL REPRESSOR OF EMRAB OPERON"/>
    <property type="match status" value="1"/>
</dbReference>
<dbReference type="Gene3D" id="1.10.10.10">
    <property type="entry name" value="Winged helix-like DNA-binding domain superfamily/Winged helix DNA-binding domain"/>
    <property type="match status" value="1"/>
</dbReference>
<evidence type="ECO:0000256" key="3">
    <source>
        <dbReference type="ARBA" id="ARBA00023163"/>
    </source>
</evidence>
<dbReference type="EMBL" id="DXCQ01000043">
    <property type="protein sequence ID" value="HIY97054.1"/>
    <property type="molecule type" value="Genomic_DNA"/>
</dbReference>
<organism evidence="5 6">
    <name type="scientific">Candidatus Borkfalkia excrementigallinarum</name>
    <dbReference type="NCBI Taxonomy" id="2838506"/>
    <lineage>
        <taxon>Bacteria</taxon>
        <taxon>Bacillati</taxon>
        <taxon>Bacillota</taxon>
        <taxon>Clostridia</taxon>
        <taxon>Christensenellales</taxon>
        <taxon>Christensenellaceae</taxon>
        <taxon>Candidatus Borkfalkia</taxon>
    </lineage>
</organism>
<dbReference type="SMART" id="SM00347">
    <property type="entry name" value="HTH_MARR"/>
    <property type="match status" value="1"/>
</dbReference>
<dbReference type="InterPro" id="IPR000835">
    <property type="entry name" value="HTH_MarR-typ"/>
</dbReference>
<evidence type="ECO:0000259" key="4">
    <source>
        <dbReference type="PROSITE" id="PS50995"/>
    </source>
</evidence>
<dbReference type="SUPFAM" id="SSF46785">
    <property type="entry name" value="Winged helix' DNA-binding domain"/>
    <property type="match status" value="1"/>
</dbReference>
<dbReference type="Proteomes" id="UP000886750">
    <property type="component" value="Unassembled WGS sequence"/>
</dbReference>
<evidence type="ECO:0000256" key="1">
    <source>
        <dbReference type="ARBA" id="ARBA00023015"/>
    </source>
</evidence>
<dbReference type="Pfam" id="PF12802">
    <property type="entry name" value="MarR_2"/>
    <property type="match status" value="1"/>
</dbReference>
<dbReference type="PROSITE" id="PS50995">
    <property type="entry name" value="HTH_MARR_2"/>
    <property type="match status" value="1"/>
</dbReference>
<dbReference type="PANTHER" id="PTHR42756">
    <property type="entry name" value="TRANSCRIPTIONAL REGULATOR, MARR"/>
    <property type="match status" value="1"/>
</dbReference>
<dbReference type="AlphaFoldDB" id="A0A9D1ZWJ6"/>
<keyword evidence="3" id="KW-0804">Transcription</keyword>
<keyword evidence="1" id="KW-0805">Transcription regulation</keyword>
<evidence type="ECO:0000313" key="6">
    <source>
        <dbReference type="Proteomes" id="UP000886750"/>
    </source>
</evidence>
<dbReference type="GO" id="GO:0003700">
    <property type="term" value="F:DNA-binding transcription factor activity"/>
    <property type="evidence" value="ECO:0007669"/>
    <property type="project" value="InterPro"/>
</dbReference>